<reference evidence="1" key="1">
    <citation type="submission" date="2019-09" db="EMBL/GenBank/DDBJ databases">
        <title>Characterisation of the sponge microbiome using genome-centric metagenomics.</title>
        <authorList>
            <person name="Engelberts J.P."/>
            <person name="Robbins S.J."/>
            <person name="De Goeij J.M."/>
            <person name="Aranda M."/>
            <person name="Bell S.C."/>
            <person name="Webster N.S."/>
        </authorList>
    </citation>
    <scope>NUCLEOTIDE SEQUENCE</scope>
    <source>
        <strain evidence="1">SB0664_bin_27</strain>
    </source>
</reference>
<organism evidence="1">
    <name type="scientific">Caldilineaceae bacterium SB0664_bin_27</name>
    <dbReference type="NCBI Taxonomy" id="2605260"/>
    <lineage>
        <taxon>Bacteria</taxon>
        <taxon>Bacillati</taxon>
        <taxon>Chloroflexota</taxon>
        <taxon>Caldilineae</taxon>
        <taxon>Caldilineales</taxon>
        <taxon>Caldilineaceae</taxon>
    </lineage>
</organism>
<gene>
    <name evidence="1" type="ORF">F4Y42_11485</name>
</gene>
<comment type="caution">
    <text evidence="1">The sequence shown here is derived from an EMBL/GenBank/DDBJ whole genome shotgun (WGS) entry which is preliminary data.</text>
</comment>
<dbReference type="EMBL" id="VXRG01000097">
    <property type="protein sequence ID" value="MXY94053.1"/>
    <property type="molecule type" value="Genomic_DNA"/>
</dbReference>
<proteinExistence type="predicted"/>
<sequence length="578" mass="65307">MPDKDEAVFISDLGRCQPQSRLSSTPKRQAWHVQPYETAGLSGNLLSAGEETAAPEVSVGLALSGWHQIFVGVYPDHRGLGSIELKLSGDPCFTHLSMGPDWSDSNPHGHNVHELFWKDADLSGQEMFIQQVCTPTGEADEPATVSCQRTKIAYIKLVPMPEELVKEVESERLRTDTRRLYAHNDAHGYLYLYGTATEAAVRNEIEPYRHTDFSRLYWECGAGGLMFYLGQAGLLPTCDGIEDFDRQGDRLHAETWRSFREQQLDPFVVALEAAHEIGLSFHASYRPAGFFYPPPLEQWNPGSLYFSRPDLRMVGKDGRTAPRISYAFADTRRFVIDMLLEVAQHPVDGVCILYNRRPPLVDYEPPLVEGFIEAHSEDPRQLEDDDPRWLAYRSIALTAFHRELREALDELAREQGRERIAVSACVLNREENFRNGLDLEGWIAEGLVDTLIPYTDLPGVDSMGMAWEDEEAVAYFVRLVEGTSCQLALNVMPRHMPPEEFNRKAASLYAQGVENLFFWDSAGPSGRAHFGASWNALRQLGHREEIEAWLREGEPSLRNASTQLRKLGEYDLTYQTPG</sequence>
<dbReference type="AlphaFoldDB" id="A0A6B0YTM4"/>
<dbReference type="Gene3D" id="3.20.20.80">
    <property type="entry name" value="Glycosidases"/>
    <property type="match status" value="1"/>
</dbReference>
<name>A0A6B0YTM4_9CHLR</name>
<evidence type="ECO:0008006" key="2">
    <source>
        <dbReference type="Google" id="ProtNLM"/>
    </source>
</evidence>
<accession>A0A6B0YTM4</accession>
<evidence type="ECO:0000313" key="1">
    <source>
        <dbReference type="EMBL" id="MXY94053.1"/>
    </source>
</evidence>
<protein>
    <recommendedName>
        <fullName evidence="2">Family 10 glycosylhydrolase</fullName>
    </recommendedName>
</protein>